<proteinExistence type="predicted"/>
<accession>A0AAE0CAB5</accession>
<dbReference type="AlphaFoldDB" id="A0AAE0CAB5"/>
<organism evidence="2 3">
    <name type="scientific">Cymbomonas tetramitiformis</name>
    <dbReference type="NCBI Taxonomy" id="36881"/>
    <lineage>
        <taxon>Eukaryota</taxon>
        <taxon>Viridiplantae</taxon>
        <taxon>Chlorophyta</taxon>
        <taxon>Pyramimonadophyceae</taxon>
        <taxon>Pyramimonadales</taxon>
        <taxon>Pyramimonadaceae</taxon>
        <taxon>Cymbomonas</taxon>
    </lineage>
</organism>
<feature type="compositionally biased region" description="Basic and acidic residues" evidence="1">
    <location>
        <begin position="16"/>
        <end position="28"/>
    </location>
</feature>
<feature type="region of interest" description="Disordered" evidence="1">
    <location>
        <begin position="1"/>
        <end position="34"/>
    </location>
</feature>
<sequence>MRSGEGSAVSSGRKPSAKEQSRSDRDEGGVSAACREARRNMHVRMMRLAGEGTRYLDGCQVVQGLLHGRLSLVFAVGILGLRFRGGPGIRVRAVAPELPVPQSQLASGSRHGRTSIFSAVTRERVTARELPFTVAIRCRAGYDRHLKPLFETTDSTAQSALETPLLLCCRLTCPGEEFQALAALSPDLSQRGVSSTYCYTVIPESGFEGLVICRATELLPSSPQELRNPSPEQMCRQPSMRSKPLSATAEKKAQYALETPLRNS</sequence>
<gene>
    <name evidence="2" type="ORF">CYMTET_40431</name>
</gene>
<reference evidence="2 3" key="1">
    <citation type="journal article" date="2015" name="Genome Biol. Evol.">
        <title>Comparative Genomics of a Bacterivorous Green Alga Reveals Evolutionary Causalities and Consequences of Phago-Mixotrophic Mode of Nutrition.</title>
        <authorList>
            <person name="Burns J.A."/>
            <person name="Paasch A."/>
            <person name="Narechania A."/>
            <person name="Kim E."/>
        </authorList>
    </citation>
    <scope>NUCLEOTIDE SEQUENCE [LARGE SCALE GENOMIC DNA]</scope>
    <source>
        <strain evidence="2 3">PLY_AMNH</strain>
    </source>
</reference>
<feature type="region of interest" description="Disordered" evidence="1">
    <location>
        <begin position="222"/>
        <end position="264"/>
    </location>
</feature>
<comment type="caution">
    <text evidence="2">The sequence shown here is derived from an EMBL/GenBank/DDBJ whole genome shotgun (WGS) entry which is preliminary data.</text>
</comment>
<evidence type="ECO:0000313" key="3">
    <source>
        <dbReference type="Proteomes" id="UP001190700"/>
    </source>
</evidence>
<dbReference type="Proteomes" id="UP001190700">
    <property type="component" value="Unassembled WGS sequence"/>
</dbReference>
<feature type="compositionally biased region" description="Polar residues" evidence="1">
    <location>
        <begin position="222"/>
        <end position="231"/>
    </location>
</feature>
<dbReference type="EMBL" id="LGRX02026860">
    <property type="protein sequence ID" value="KAK3250182.1"/>
    <property type="molecule type" value="Genomic_DNA"/>
</dbReference>
<evidence type="ECO:0000256" key="1">
    <source>
        <dbReference type="SAM" id="MobiDB-lite"/>
    </source>
</evidence>
<protein>
    <submittedName>
        <fullName evidence="2">Uncharacterized protein</fullName>
    </submittedName>
</protein>
<name>A0AAE0CAB5_9CHLO</name>
<keyword evidence="3" id="KW-1185">Reference proteome</keyword>
<evidence type="ECO:0000313" key="2">
    <source>
        <dbReference type="EMBL" id="KAK3250182.1"/>
    </source>
</evidence>